<keyword evidence="1" id="KW-0614">Plasmid</keyword>
<evidence type="ECO:0000313" key="1">
    <source>
        <dbReference type="EMBL" id="AYG64438.1"/>
    </source>
</evidence>
<keyword evidence="2" id="KW-1185">Reference proteome</keyword>
<proteinExistence type="predicted"/>
<gene>
    <name evidence="1" type="ORF">CCGE525_37525</name>
</gene>
<dbReference type="AlphaFoldDB" id="A0A387G1M7"/>
<organism evidence="1 2">
    <name type="scientific">Rhizobium jaguaris</name>
    <dbReference type="NCBI Taxonomy" id="1312183"/>
    <lineage>
        <taxon>Bacteria</taxon>
        <taxon>Pseudomonadati</taxon>
        <taxon>Pseudomonadota</taxon>
        <taxon>Alphaproteobacteria</taxon>
        <taxon>Hyphomicrobiales</taxon>
        <taxon>Rhizobiaceae</taxon>
        <taxon>Rhizobium/Agrobacterium group</taxon>
        <taxon>Rhizobium</taxon>
    </lineage>
</organism>
<sequence>MSRLHYFFHLSAQRDDIEARLLAQEYRMLLLEDHVDDGTSSELQSKCTELSREIYSYRHRRHR</sequence>
<reference evidence="1 2" key="1">
    <citation type="submission" date="2018-10" db="EMBL/GenBank/DDBJ databases">
        <title>Rhizobium etli, R. leguminosarum and a new Rhizobium genospecies from Phaseolus dumosus.</title>
        <authorList>
            <person name="Ramirez-Puebla S.T."/>
            <person name="Rogel-Hernandez M.A."/>
            <person name="Guerrero G."/>
            <person name="Ormeno-Orrillo E."/>
            <person name="Martinez-Romero J.C."/>
            <person name="Negrete-Yankelevich S."/>
            <person name="Martinez-Romero E."/>
        </authorList>
    </citation>
    <scope>NUCLEOTIDE SEQUENCE [LARGE SCALE GENOMIC DNA]</scope>
    <source>
        <strain evidence="1 2">CCGE525</strain>
        <plasmid evidence="2">prccge525a</plasmid>
    </source>
</reference>
<dbReference type="KEGG" id="rjg:CCGE525_37525"/>
<evidence type="ECO:0000313" key="2">
    <source>
        <dbReference type="Proteomes" id="UP000282195"/>
    </source>
</evidence>
<dbReference type="EMBL" id="CP032697">
    <property type="protein sequence ID" value="AYG64438.1"/>
    <property type="molecule type" value="Genomic_DNA"/>
</dbReference>
<accession>A0A387G1M7</accession>
<dbReference type="Proteomes" id="UP000282195">
    <property type="component" value="Plasmid pRCCGE525a"/>
</dbReference>
<dbReference type="OrthoDB" id="8391189at2"/>
<name>A0A387G1M7_9HYPH</name>
<protein>
    <submittedName>
        <fullName evidence="1">Uncharacterized protein</fullName>
    </submittedName>
</protein>
<geneLocation type="plasmid" evidence="2">
    <name>prccge525a</name>
</geneLocation>
<dbReference type="RefSeq" id="WP_120709329.1">
    <property type="nucleotide sequence ID" value="NZ_CP032697.1"/>
</dbReference>